<feature type="compositionally biased region" description="Basic and acidic residues" evidence="4">
    <location>
        <begin position="542"/>
        <end position="552"/>
    </location>
</feature>
<proteinExistence type="inferred from homology"/>
<sequence>MGKSPGKWIKTVFFGKKSSKSNLSKDVTSEIKTSITDKATSKDYDDDSMVISSPVRPVIVSSGERTELEKSSSASLIPDTAEDQRNPRDLNTVNDEELIKLEKAARNVQAAFRGYLARRAFWALKGIIRLQALVRGHLVRRQAIATLSCMRAIIEFQALARGRRVRLSNGQLLIKHDPRESVVKKPADLLQTSLRVEKLSTNVFATKLVASSHTTTPLTIHYEHIEPNSVRSWLTRWSSSCFWVPLPQPKQPLDAKPKRKQTKLQTEESETGTGRPKRSVRRIPTANNDNSLSNSSENEKSRRMVRKVNHQADSGQGQEQSLTELEKVKRSLRKISVSASTPPEKSELDPGKTSPALNKVSISPTPELSEKNNESINGSFVESDKQPEPTPEPKAEPEEPPVQVQPPPDDKPLDQPPLEPPSLETNGMHETEPPANVESNGKENQKARRRKSLPTKQEHHESVSQNAPTLPSYMAATESAKAKLRAQAAAKAAEEGAEEGFTRRQSLPSSGKPMLNSPRVQKPLHANGRGGTKPNKSQISPRDGKKSDPDRMEEVIAEPYLLQVGYGGGCVVLYIVRH</sequence>
<dbReference type="SMART" id="SM00015">
    <property type="entry name" value="IQ"/>
    <property type="match status" value="2"/>
</dbReference>
<name>A0AAP0CRU2_9ASTR</name>
<feature type="compositionally biased region" description="Low complexity" evidence="4">
    <location>
        <begin position="287"/>
        <end position="296"/>
    </location>
</feature>
<evidence type="ECO:0000256" key="1">
    <source>
        <dbReference type="ARBA" id="ARBA00022860"/>
    </source>
</evidence>
<dbReference type="Pfam" id="PF13178">
    <property type="entry name" value="DUF4005"/>
    <property type="match status" value="1"/>
</dbReference>
<evidence type="ECO:0000313" key="6">
    <source>
        <dbReference type="EMBL" id="KAK9061759.1"/>
    </source>
</evidence>
<dbReference type="EMBL" id="JBCNJP010000019">
    <property type="protein sequence ID" value="KAK9061759.1"/>
    <property type="molecule type" value="Genomic_DNA"/>
</dbReference>
<dbReference type="InterPro" id="IPR025064">
    <property type="entry name" value="DUF4005"/>
</dbReference>
<feature type="compositionally biased region" description="Polar residues" evidence="4">
    <location>
        <begin position="20"/>
        <end position="38"/>
    </location>
</feature>
<dbReference type="AlphaFoldDB" id="A0AAP0CRU2"/>
<feature type="region of interest" description="Disordered" evidence="4">
    <location>
        <begin position="18"/>
        <end position="48"/>
    </location>
</feature>
<accession>A0AAP0CRU2</accession>
<feature type="compositionally biased region" description="Basic and acidic residues" evidence="4">
    <location>
        <begin position="382"/>
        <end position="397"/>
    </location>
</feature>
<dbReference type="CDD" id="cd23767">
    <property type="entry name" value="IQCD"/>
    <property type="match status" value="1"/>
</dbReference>
<evidence type="ECO:0000256" key="2">
    <source>
        <dbReference type="ARBA" id="ARBA00024341"/>
    </source>
</evidence>
<organism evidence="6 7">
    <name type="scientific">Deinandra increscens subsp. villosa</name>
    <dbReference type="NCBI Taxonomy" id="3103831"/>
    <lineage>
        <taxon>Eukaryota</taxon>
        <taxon>Viridiplantae</taxon>
        <taxon>Streptophyta</taxon>
        <taxon>Embryophyta</taxon>
        <taxon>Tracheophyta</taxon>
        <taxon>Spermatophyta</taxon>
        <taxon>Magnoliopsida</taxon>
        <taxon>eudicotyledons</taxon>
        <taxon>Gunneridae</taxon>
        <taxon>Pentapetalae</taxon>
        <taxon>asterids</taxon>
        <taxon>campanulids</taxon>
        <taxon>Asterales</taxon>
        <taxon>Asteraceae</taxon>
        <taxon>Asteroideae</taxon>
        <taxon>Heliantheae alliance</taxon>
        <taxon>Madieae</taxon>
        <taxon>Madiinae</taxon>
        <taxon>Deinandra</taxon>
    </lineage>
</organism>
<evidence type="ECO:0000259" key="5">
    <source>
        <dbReference type="Pfam" id="PF13178"/>
    </source>
</evidence>
<feature type="compositionally biased region" description="Polar residues" evidence="4">
    <location>
        <begin position="311"/>
        <end position="323"/>
    </location>
</feature>
<dbReference type="PANTHER" id="PTHR32295:SF222">
    <property type="entry name" value="IQ MOTIF, EF-HAND BINDING SITE-RELATED"/>
    <property type="match status" value="1"/>
</dbReference>
<comment type="subunit">
    <text evidence="3">Binds to multiple calmodulin (CaM) in the presence of Ca(2+) and CaM-like proteins.</text>
</comment>
<dbReference type="InterPro" id="IPR000048">
    <property type="entry name" value="IQ_motif_EF-hand-BS"/>
</dbReference>
<dbReference type="Proteomes" id="UP001408789">
    <property type="component" value="Unassembled WGS sequence"/>
</dbReference>
<feature type="region of interest" description="Disordered" evidence="4">
    <location>
        <begin position="248"/>
        <end position="552"/>
    </location>
</feature>
<keyword evidence="7" id="KW-1185">Reference proteome</keyword>
<evidence type="ECO:0000256" key="4">
    <source>
        <dbReference type="SAM" id="MobiDB-lite"/>
    </source>
</evidence>
<evidence type="ECO:0000313" key="7">
    <source>
        <dbReference type="Proteomes" id="UP001408789"/>
    </source>
</evidence>
<feature type="region of interest" description="Disordered" evidence="4">
    <location>
        <begin position="62"/>
        <end position="89"/>
    </location>
</feature>
<dbReference type="PANTHER" id="PTHR32295">
    <property type="entry name" value="IQ-DOMAIN 5-RELATED"/>
    <property type="match status" value="1"/>
</dbReference>
<keyword evidence="1" id="KW-0112">Calmodulin-binding</keyword>
<evidence type="ECO:0000256" key="3">
    <source>
        <dbReference type="ARBA" id="ARBA00024378"/>
    </source>
</evidence>
<gene>
    <name evidence="6" type="ORF">SSX86_018942</name>
</gene>
<dbReference type="Pfam" id="PF00612">
    <property type="entry name" value="IQ"/>
    <property type="match status" value="2"/>
</dbReference>
<dbReference type="PROSITE" id="PS50096">
    <property type="entry name" value="IQ"/>
    <property type="match status" value="2"/>
</dbReference>
<dbReference type="GO" id="GO:0005516">
    <property type="term" value="F:calmodulin binding"/>
    <property type="evidence" value="ECO:0007669"/>
    <property type="project" value="UniProtKB-KW"/>
</dbReference>
<reference evidence="6 7" key="1">
    <citation type="submission" date="2024-04" db="EMBL/GenBank/DDBJ databases">
        <title>The reference genome of an endangered Asteraceae, Deinandra increscens subsp. villosa, native to the Central Coast of California.</title>
        <authorList>
            <person name="Guilliams M."/>
            <person name="Hasenstab-Lehman K."/>
            <person name="Meyer R."/>
            <person name="Mcevoy S."/>
        </authorList>
    </citation>
    <scope>NUCLEOTIDE SEQUENCE [LARGE SCALE GENOMIC DNA]</scope>
    <source>
        <tissue evidence="6">Leaf</tissue>
    </source>
</reference>
<comment type="similarity">
    <text evidence="2">Belongs to the IQD family.</text>
</comment>
<protein>
    <recommendedName>
        <fullName evidence="5">DUF4005 domain-containing protein</fullName>
    </recommendedName>
</protein>
<feature type="domain" description="DUF4005" evidence="5">
    <location>
        <begin position="461"/>
        <end position="513"/>
    </location>
</feature>
<comment type="caution">
    <text evidence="6">The sequence shown here is derived from an EMBL/GenBank/DDBJ whole genome shotgun (WGS) entry which is preliminary data.</text>
</comment>